<dbReference type="AlphaFoldDB" id="A0AAN7JZ63"/>
<protein>
    <submittedName>
        <fullName evidence="1">Uncharacterized protein</fullName>
    </submittedName>
</protein>
<evidence type="ECO:0000313" key="2">
    <source>
        <dbReference type="Proteomes" id="UP001345219"/>
    </source>
</evidence>
<dbReference type="EMBL" id="JAXIOK010000014">
    <property type="protein sequence ID" value="KAK4755414.1"/>
    <property type="molecule type" value="Genomic_DNA"/>
</dbReference>
<organism evidence="1 2">
    <name type="scientific">Trapa incisa</name>
    <dbReference type="NCBI Taxonomy" id="236973"/>
    <lineage>
        <taxon>Eukaryota</taxon>
        <taxon>Viridiplantae</taxon>
        <taxon>Streptophyta</taxon>
        <taxon>Embryophyta</taxon>
        <taxon>Tracheophyta</taxon>
        <taxon>Spermatophyta</taxon>
        <taxon>Magnoliopsida</taxon>
        <taxon>eudicotyledons</taxon>
        <taxon>Gunneridae</taxon>
        <taxon>Pentapetalae</taxon>
        <taxon>rosids</taxon>
        <taxon>malvids</taxon>
        <taxon>Myrtales</taxon>
        <taxon>Lythraceae</taxon>
        <taxon>Trapa</taxon>
    </lineage>
</organism>
<comment type="caution">
    <text evidence="1">The sequence shown here is derived from an EMBL/GenBank/DDBJ whole genome shotgun (WGS) entry which is preliminary data.</text>
</comment>
<dbReference type="Proteomes" id="UP001345219">
    <property type="component" value="Chromosome 8"/>
</dbReference>
<accession>A0AAN7JZ63</accession>
<keyword evidence="2" id="KW-1185">Reference proteome</keyword>
<sequence length="149" mass="17195">MSSVIRPIYYFNAPPLSLCQLRRRSSLDLQHRQRRWRYYAAAILGGGFLVGASDAVRAADRQPDLFVQAFEDLRRQTAIYTLESFPISASASPASSIRWFNLRGRRHDYSRPSIFFHCMLRRQTAIYRLDFIRCGVIVNGCAPWIASTF</sequence>
<reference evidence="1 2" key="1">
    <citation type="journal article" date="2023" name="Hortic Res">
        <title>Pangenome of water caltrop reveals structural variations and asymmetric subgenome divergence after allopolyploidization.</title>
        <authorList>
            <person name="Zhang X."/>
            <person name="Chen Y."/>
            <person name="Wang L."/>
            <person name="Yuan Y."/>
            <person name="Fang M."/>
            <person name="Shi L."/>
            <person name="Lu R."/>
            <person name="Comes H.P."/>
            <person name="Ma Y."/>
            <person name="Chen Y."/>
            <person name="Huang G."/>
            <person name="Zhou Y."/>
            <person name="Zheng Z."/>
            <person name="Qiu Y."/>
        </authorList>
    </citation>
    <scope>NUCLEOTIDE SEQUENCE [LARGE SCALE GENOMIC DNA]</scope>
    <source>
        <tissue evidence="1">Roots</tissue>
    </source>
</reference>
<evidence type="ECO:0000313" key="1">
    <source>
        <dbReference type="EMBL" id="KAK4755414.1"/>
    </source>
</evidence>
<name>A0AAN7JZ63_9MYRT</name>
<proteinExistence type="predicted"/>
<gene>
    <name evidence="1" type="ORF">SAY87_009171</name>
</gene>